<dbReference type="Pfam" id="PF04149">
    <property type="entry name" value="DUF397"/>
    <property type="match status" value="1"/>
</dbReference>
<accession>A0A4D4JED4</accession>
<organism evidence="2 3">
    <name type="scientific">Gandjariella thermophila</name>
    <dbReference type="NCBI Taxonomy" id="1931992"/>
    <lineage>
        <taxon>Bacteria</taxon>
        <taxon>Bacillati</taxon>
        <taxon>Actinomycetota</taxon>
        <taxon>Actinomycetes</taxon>
        <taxon>Pseudonocardiales</taxon>
        <taxon>Pseudonocardiaceae</taxon>
        <taxon>Gandjariella</taxon>
    </lineage>
</organism>
<sequence length="57" mass="6281">MTIPRWRKSSRSHQNGACVELSNTLDEIRDSKNPTGPTLRADAAALVTAIKAGRFDR</sequence>
<proteinExistence type="predicted"/>
<evidence type="ECO:0000313" key="3">
    <source>
        <dbReference type="Proteomes" id="UP000298860"/>
    </source>
</evidence>
<gene>
    <name evidence="2" type="ORF">GTS_56470</name>
</gene>
<dbReference type="EMBL" id="BJFL01000080">
    <property type="protein sequence ID" value="GDY34014.1"/>
    <property type="molecule type" value="Genomic_DNA"/>
</dbReference>
<evidence type="ECO:0000259" key="1">
    <source>
        <dbReference type="Pfam" id="PF04149"/>
    </source>
</evidence>
<evidence type="ECO:0000313" key="2">
    <source>
        <dbReference type="EMBL" id="GDY34014.1"/>
    </source>
</evidence>
<comment type="caution">
    <text evidence="2">The sequence shown here is derived from an EMBL/GenBank/DDBJ whole genome shotgun (WGS) entry which is preliminary data.</text>
</comment>
<protein>
    <recommendedName>
        <fullName evidence="1">DUF397 domain-containing protein</fullName>
    </recommendedName>
</protein>
<feature type="domain" description="DUF397" evidence="1">
    <location>
        <begin position="5"/>
        <end position="46"/>
    </location>
</feature>
<keyword evidence="3" id="KW-1185">Reference proteome</keyword>
<dbReference type="RefSeq" id="WP_137816908.1">
    <property type="nucleotide sequence ID" value="NZ_BJFL01000080.1"/>
</dbReference>
<dbReference type="OrthoDB" id="3696856at2"/>
<dbReference type="InterPro" id="IPR007278">
    <property type="entry name" value="DUF397"/>
</dbReference>
<name>A0A4D4JED4_9PSEU</name>
<dbReference type="Proteomes" id="UP000298860">
    <property type="component" value="Unassembled WGS sequence"/>
</dbReference>
<dbReference type="AlphaFoldDB" id="A0A4D4JED4"/>
<reference evidence="3" key="1">
    <citation type="submission" date="2019-04" db="EMBL/GenBank/DDBJ databases">
        <title>Draft genome sequence of Pseudonocardiaceae bacterium SL3-2-4.</title>
        <authorList>
            <person name="Ningsih F."/>
            <person name="Yokota A."/>
            <person name="Sakai Y."/>
            <person name="Nanatani K."/>
            <person name="Yabe S."/>
            <person name="Oetari A."/>
            <person name="Sjamsuridzal W."/>
        </authorList>
    </citation>
    <scope>NUCLEOTIDE SEQUENCE [LARGE SCALE GENOMIC DNA]</scope>
    <source>
        <strain evidence="3">SL3-2-4</strain>
    </source>
</reference>